<feature type="region of interest" description="Disordered" evidence="1">
    <location>
        <begin position="944"/>
        <end position="963"/>
    </location>
</feature>
<dbReference type="EMBL" id="BKCJ010003836">
    <property type="protein sequence ID" value="GEU57466.1"/>
    <property type="molecule type" value="Genomic_DNA"/>
</dbReference>
<feature type="region of interest" description="Disordered" evidence="1">
    <location>
        <begin position="1"/>
        <end position="58"/>
    </location>
</feature>
<dbReference type="Pfam" id="PF07727">
    <property type="entry name" value="RVT_2"/>
    <property type="match status" value="1"/>
</dbReference>
<dbReference type="AlphaFoldDB" id="A0A6L2L752"/>
<feature type="domain" description="Reverse transcriptase Ty1/copia-type" evidence="2">
    <location>
        <begin position="157"/>
        <end position="389"/>
    </location>
</feature>
<name>A0A6L2L752_TANCI</name>
<accession>A0A6L2L752</accession>
<dbReference type="SUPFAM" id="SSF56672">
    <property type="entry name" value="DNA/RNA polymerases"/>
    <property type="match status" value="1"/>
</dbReference>
<feature type="compositionally biased region" description="Polar residues" evidence="1">
    <location>
        <begin position="9"/>
        <end position="30"/>
    </location>
</feature>
<comment type="caution">
    <text evidence="3">The sequence shown here is derived from an EMBL/GenBank/DDBJ whole genome shotgun (WGS) entry which is preliminary data.</text>
</comment>
<protein>
    <submittedName>
        <fullName evidence="3">Putative ribonuclease H-like domain-containing protein</fullName>
    </submittedName>
</protein>
<dbReference type="InterPro" id="IPR013103">
    <property type="entry name" value="RVT_2"/>
</dbReference>
<dbReference type="InterPro" id="IPR043502">
    <property type="entry name" value="DNA/RNA_pol_sf"/>
</dbReference>
<organism evidence="3">
    <name type="scientific">Tanacetum cinerariifolium</name>
    <name type="common">Dalmatian daisy</name>
    <name type="synonym">Chrysanthemum cinerariifolium</name>
    <dbReference type="NCBI Taxonomy" id="118510"/>
    <lineage>
        <taxon>Eukaryota</taxon>
        <taxon>Viridiplantae</taxon>
        <taxon>Streptophyta</taxon>
        <taxon>Embryophyta</taxon>
        <taxon>Tracheophyta</taxon>
        <taxon>Spermatophyta</taxon>
        <taxon>Magnoliopsida</taxon>
        <taxon>eudicotyledons</taxon>
        <taxon>Gunneridae</taxon>
        <taxon>Pentapetalae</taxon>
        <taxon>asterids</taxon>
        <taxon>campanulids</taxon>
        <taxon>Asterales</taxon>
        <taxon>Asteraceae</taxon>
        <taxon>Asteroideae</taxon>
        <taxon>Anthemideae</taxon>
        <taxon>Anthemidinae</taxon>
        <taxon>Tanacetum</taxon>
    </lineage>
</organism>
<evidence type="ECO:0000256" key="1">
    <source>
        <dbReference type="SAM" id="MobiDB-lite"/>
    </source>
</evidence>
<gene>
    <name evidence="3" type="ORF">Tci_029444</name>
</gene>
<sequence>MNYKPVVAGNQSNGNAESKSSQDDGFQPSSDDGKKVDEYPRQESECKDQEKEDNVNSTNNVNVASINKVNAVGADRNNELLFDSKMHALEDISTFNFSSDHEDDDEEADINNMDTTIQVSHVPTTRIHKDHLLDQVIRDLHSTTQTRKMSNNLEEHGKWAIGIKWVFWNKKDKRGIVIRNKVRLVAQGHTQEEGIYFDELFAPVARIKAIRLFLAYDSFKDFVVYQMDVESNFLYEKIKEDVYICQPPGFTDPDFPDKVYKVKKALYGLHQAPRAWYETLSTYLFDNGFHKKKIDKTLFIRRHKDDILLVQVYVDDIIFGSTKKELCNAFEKMMHEKFQMSSMGELTFFLGLQVKQKQDGIFISQDKYVAKILKKYRFLEVKNASTPMETQKPLLKDEDGKEVDVHMYRSMIGSLMYLTSLRPDIMFTATVKTKTVNGEGQLQVLVDGKKKLNLYKAFFFQQWKFLIHTILQYISAKKTARNEFSSTMASAIIFLATNQKFNFSKYIFESMVKNLDNVNKFLMYQIFVQVIMNNQLDGMSNHNRIYVKTSHTKKIFKNMKRVGKDFFGRETPLFPTMMVQDQEEIGEEHVADETVNEEMDNSLERAATTTTSLDAEQDRGVNTPRSGKDSLKLNELMKLCTKLQQRVLDFETTKTTQALKIVSLKRRVKKLKRRKRSRTHKLKRLYKVGLSARVKSSKDEGLCEEDASKQGRIAYIDANEDNYLVNVYNDEDMFGVNDLDGDEVIVEIVDVAEQAKEVVDDITLAKALMEIKSAKPKALKVVIQEPEQGITTITPTTITATSSRPKAKGLVIHEQEQAPTPTVSSQQPSQVKDKGKGKMVKLEPVKKWSKKDQLMLDEELAFKLQAKEEEEERIAREKAQQIKEVNIAWDDVQAKIDADYELAQRLQAKEQDELTDAEKAKLTELVKESSNKCKAEITQKGSLKRAGDELEQERSKKQKVEDDNESEELKKCLEIILDDEDDVTIDTTPLSSKEDLEFLWILVKAIFEKVKPIDHMDSFLLHNLKTMFEHHVKDNMWENQQGLVKVENWKLYDSYEVYCVTMQNILYYLLVEKMYLLTNHTLHQMFNDVKLQVDYECEMAFELLRLVKKQLKKGYVSK</sequence>
<proteinExistence type="predicted"/>
<feature type="compositionally biased region" description="Basic and acidic residues" evidence="1">
    <location>
        <begin position="31"/>
        <end position="54"/>
    </location>
</feature>
<feature type="compositionally biased region" description="Basic and acidic residues" evidence="1">
    <location>
        <begin position="945"/>
        <end position="963"/>
    </location>
</feature>
<evidence type="ECO:0000313" key="3">
    <source>
        <dbReference type="EMBL" id="GEU57466.1"/>
    </source>
</evidence>
<evidence type="ECO:0000259" key="2">
    <source>
        <dbReference type="Pfam" id="PF07727"/>
    </source>
</evidence>
<feature type="region of interest" description="Disordered" evidence="1">
    <location>
        <begin position="815"/>
        <end position="838"/>
    </location>
</feature>
<feature type="compositionally biased region" description="Polar residues" evidence="1">
    <location>
        <begin position="817"/>
        <end position="830"/>
    </location>
</feature>
<reference evidence="3" key="1">
    <citation type="journal article" date="2019" name="Sci. Rep.">
        <title>Draft genome of Tanacetum cinerariifolium, the natural source of mosquito coil.</title>
        <authorList>
            <person name="Yamashiro T."/>
            <person name="Shiraishi A."/>
            <person name="Satake H."/>
            <person name="Nakayama K."/>
        </authorList>
    </citation>
    <scope>NUCLEOTIDE SEQUENCE</scope>
</reference>
<feature type="region of interest" description="Disordered" evidence="1">
    <location>
        <begin position="608"/>
        <end position="628"/>
    </location>
</feature>